<dbReference type="RefSeq" id="WP_076110885.1">
    <property type="nucleotide sequence ID" value="NZ_MPTB01000014.1"/>
</dbReference>
<keyword evidence="3" id="KW-1185">Reference proteome</keyword>
<protein>
    <submittedName>
        <fullName evidence="2">Oxidoreductase</fullName>
    </submittedName>
</protein>
<feature type="region of interest" description="Disordered" evidence="1">
    <location>
        <begin position="1"/>
        <end position="26"/>
    </location>
</feature>
<dbReference type="EMBL" id="MPTB01000014">
    <property type="protein sequence ID" value="OMD47806.1"/>
    <property type="molecule type" value="Genomic_DNA"/>
</dbReference>
<name>A0ABX3HBE6_PAEBO</name>
<accession>A0ABX3HBE6</accession>
<evidence type="ECO:0000256" key="1">
    <source>
        <dbReference type="SAM" id="MobiDB-lite"/>
    </source>
</evidence>
<dbReference type="Proteomes" id="UP000187412">
    <property type="component" value="Unassembled WGS sequence"/>
</dbReference>
<evidence type="ECO:0000313" key="3">
    <source>
        <dbReference type="Proteomes" id="UP000187412"/>
    </source>
</evidence>
<feature type="compositionally biased region" description="Polar residues" evidence="1">
    <location>
        <begin position="1"/>
        <end position="15"/>
    </location>
</feature>
<sequence length="151" mass="17733">MKNINHLQTNPSSRYNDSDPEQDGNKNTKFADLIIDGSSLYQMLKKYDMVPSLGWGSEGYQRQMIDYFLLKQTHPYLYYRYPILVCPWCGDEECGFISVFIEREGDLVIWQDFKLEPDNKRIHIGPFYFKWVEYESAINNTYGTAGVQKDS</sequence>
<organism evidence="2 3">
    <name type="scientific">Paenibacillus borealis</name>
    <dbReference type="NCBI Taxonomy" id="160799"/>
    <lineage>
        <taxon>Bacteria</taxon>
        <taxon>Bacillati</taxon>
        <taxon>Bacillota</taxon>
        <taxon>Bacilli</taxon>
        <taxon>Bacillales</taxon>
        <taxon>Paenibacillaceae</taxon>
        <taxon>Paenibacillus</taxon>
    </lineage>
</organism>
<evidence type="ECO:0000313" key="2">
    <source>
        <dbReference type="EMBL" id="OMD47806.1"/>
    </source>
</evidence>
<reference evidence="2 3" key="1">
    <citation type="submission" date="2016-10" db="EMBL/GenBank/DDBJ databases">
        <title>Paenibacillus species isolates.</title>
        <authorList>
            <person name="Beno S.M."/>
        </authorList>
    </citation>
    <scope>NUCLEOTIDE SEQUENCE [LARGE SCALE GENOMIC DNA]</scope>
    <source>
        <strain evidence="2 3">FSL H7-0744</strain>
    </source>
</reference>
<gene>
    <name evidence="2" type="ORF">BSK56_12920</name>
</gene>
<proteinExistence type="predicted"/>
<comment type="caution">
    <text evidence="2">The sequence shown here is derived from an EMBL/GenBank/DDBJ whole genome shotgun (WGS) entry which is preliminary data.</text>
</comment>